<dbReference type="Pfam" id="PF06570">
    <property type="entry name" value="DUF1129"/>
    <property type="match status" value="1"/>
</dbReference>
<evidence type="ECO:0000313" key="3">
    <source>
        <dbReference type="EMBL" id="GAN37238.1"/>
    </source>
</evidence>
<dbReference type="EMBL" id="BAYM01000101">
    <property type="protein sequence ID" value="GAN37238.1"/>
    <property type="molecule type" value="Genomic_DNA"/>
</dbReference>
<accession>A0A0C9QF69</accession>
<dbReference type="InterPro" id="IPR036259">
    <property type="entry name" value="MFS_trans_sf"/>
</dbReference>
<keyword evidence="2" id="KW-0812">Transmembrane</keyword>
<feature type="transmembrane region" description="Helical" evidence="2">
    <location>
        <begin position="179"/>
        <end position="197"/>
    </location>
</feature>
<evidence type="ECO:0000256" key="2">
    <source>
        <dbReference type="SAM" id="Phobius"/>
    </source>
</evidence>
<protein>
    <submittedName>
        <fullName evidence="3">Membrane-associated protein</fullName>
    </submittedName>
</protein>
<dbReference type="InterPro" id="IPR009214">
    <property type="entry name" value="DUF1129"/>
</dbReference>
<evidence type="ECO:0000256" key="1">
    <source>
        <dbReference type="SAM" id="MobiDB-lite"/>
    </source>
</evidence>
<gene>
    <name evidence="3" type="ORF">LC0644_1827</name>
</gene>
<dbReference type="RefSeq" id="WP_012490849.1">
    <property type="nucleotide sequence ID" value="NZ_BAYM01000101.1"/>
</dbReference>
<feature type="transmembrane region" description="Helical" evidence="2">
    <location>
        <begin position="142"/>
        <end position="167"/>
    </location>
</feature>
<evidence type="ECO:0000313" key="4">
    <source>
        <dbReference type="Proteomes" id="UP000032552"/>
    </source>
</evidence>
<feature type="transmembrane region" description="Helical" evidence="2">
    <location>
        <begin position="244"/>
        <end position="261"/>
    </location>
</feature>
<feature type="compositionally biased region" description="Polar residues" evidence="1">
    <location>
        <begin position="10"/>
        <end position="45"/>
    </location>
</feature>
<dbReference type="AlphaFoldDB" id="A0A0C9QF69"/>
<keyword evidence="2" id="KW-0472">Membrane</keyword>
<feature type="region of interest" description="Disordered" evidence="1">
    <location>
        <begin position="1"/>
        <end position="60"/>
    </location>
</feature>
<keyword evidence="2" id="KW-1133">Transmembrane helix</keyword>
<proteinExistence type="predicted"/>
<comment type="caution">
    <text evidence="3">The sequence shown here is derived from an EMBL/GenBank/DDBJ whole genome shotgun (WGS) entry which is preliminary data.</text>
</comment>
<dbReference type="SUPFAM" id="SSF103473">
    <property type="entry name" value="MFS general substrate transporter"/>
    <property type="match status" value="1"/>
</dbReference>
<feature type="transmembrane region" description="Helical" evidence="2">
    <location>
        <begin position="209"/>
        <end position="232"/>
    </location>
</feature>
<organism evidence="3 4">
    <name type="scientific">Lacticaseibacillus paracasei NRIC 0644</name>
    <dbReference type="NCBI Taxonomy" id="1435038"/>
    <lineage>
        <taxon>Bacteria</taxon>
        <taxon>Bacillati</taxon>
        <taxon>Bacillota</taxon>
        <taxon>Bacilli</taxon>
        <taxon>Lactobacillales</taxon>
        <taxon>Lactobacillaceae</taxon>
        <taxon>Lacticaseibacillus</taxon>
    </lineage>
</organism>
<reference evidence="4" key="1">
    <citation type="submission" date="2014-05" db="EMBL/GenBank/DDBJ databases">
        <title>Whole genome sequencing of Lactobacillus casei NRIC0644.</title>
        <authorList>
            <person name="Atarashi H."/>
            <person name="Yoshida Y."/>
            <person name="Fujimura S."/>
            <person name="Tanaka N."/>
            <person name="Shiwa Y."/>
            <person name="Yoshikawa H."/>
            <person name="Okada S."/>
            <person name="Nakagawa J."/>
        </authorList>
    </citation>
    <scope>NUCLEOTIDE SEQUENCE [LARGE SCALE GENOMIC DNA]</scope>
    <source>
        <strain evidence="4">NRIC0644</strain>
    </source>
</reference>
<sequence>MAEKHEAETKQTATDAAVNGKNTATTEQTASKVQSAATDESSADQATAAKNAHVKQEKPATTVPELIARLTNKNDEYIFKLRRELKDGGMNAADEEELLKTMLPEIITAQRQGKPANQLYGPVTVKADEILHTPKPEPKKPMWLMVIDQSLFFMSILAVMYGALAYFDTKSQNAASSSFVYLVMLSLMAGLFFVYYADWMQQDKKKRRSAWLVLGGGVVLVVSITFIGSALAMLDTPFTRPMPWFVNIIIGAIAYGIHWVLQHRYHLKSFFQR</sequence>
<dbReference type="Proteomes" id="UP000032552">
    <property type="component" value="Unassembled WGS sequence"/>
</dbReference>
<name>A0A0C9QF69_LACPA</name>